<gene>
    <name evidence="1" type="ORF">FQB35_09695</name>
</gene>
<dbReference type="EMBL" id="CP042243">
    <property type="protein sequence ID" value="QEK12576.1"/>
    <property type="molecule type" value="Genomic_DNA"/>
</dbReference>
<evidence type="ECO:0000313" key="2">
    <source>
        <dbReference type="Proteomes" id="UP000324646"/>
    </source>
</evidence>
<organism evidence="1 2">
    <name type="scientific">Crassaminicella thermophila</name>
    <dbReference type="NCBI Taxonomy" id="2599308"/>
    <lineage>
        <taxon>Bacteria</taxon>
        <taxon>Bacillati</taxon>
        <taxon>Bacillota</taxon>
        <taxon>Clostridia</taxon>
        <taxon>Eubacteriales</taxon>
        <taxon>Clostridiaceae</taxon>
        <taxon>Crassaminicella</taxon>
    </lineage>
</organism>
<accession>A0A5C0SFK8</accession>
<dbReference type="KEGG" id="crs:FQB35_09695"/>
<protein>
    <submittedName>
        <fullName evidence="1">Phage portal protein</fullName>
    </submittedName>
</protein>
<evidence type="ECO:0000313" key="1">
    <source>
        <dbReference type="EMBL" id="QEK12576.1"/>
    </source>
</evidence>
<dbReference type="AlphaFoldDB" id="A0A5C0SFK8"/>
<dbReference type="OrthoDB" id="9800780at2"/>
<name>A0A5C0SFK8_CRATE</name>
<keyword evidence="2" id="KW-1185">Reference proteome</keyword>
<reference evidence="1 2" key="1">
    <citation type="submission" date="2019-07" db="EMBL/GenBank/DDBJ databases">
        <title>Complete genome of Crassaminicella thermophila SY095.</title>
        <authorList>
            <person name="Li X."/>
        </authorList>
    </citation>
    <scope>NUCLEOTIDE SEQUENCE [LARGE SCALE GENOMIC DNA]</scope>
    <source>
        <strain evidence="1 2">SY095</strain>
    </source>
</reference>
<sequence length="139" mass="15990">MNIVVSANNNKEIFVLPVVPTDIEIHIPQNNEEFQTINSGTLNLIGDVGLRTLSISSIFPTHQYKWLKAGSNSNGWEYVEFLNRWRKAKVPIRIVITRKDGSEVLNMACTIESFIYGLTRNEDIRYTLDLKEYKFVKVV</sequence>
<proteinExistence type="predicted"/>
<dbReference type="RefSeq" id="WP_148809730.1">
    <property type="nucleotide sequence ID" value="NZ_CP042243.1"/>
</dbReference>
<dbReference type="Proteomes" id="UP000324646">
    <property type="component" value="Chromosome"/>
</dbReference>